<dbReference type="RefSeq" id="WP_119818353.1">
    <property type="nucleotide sequence ID" value="NZ_CP025066.1"/>
</dbReference>
<dbReference type="AlphaFoldDB" id="A0A343TKE8"/>
<keyword evidence="1" id="KW-0812">Transmembrane</keyword>
<dbReference type="KEGG" id="hdf:AArcSl_1945"/>
<reference evidence="3" key="1">
    <citation type="submission" date="2017-11" db="EMBL/GenBank/DDBJ databases">
        <title>Phenotypic and genomic properties of facultatively anaerobic sulfur-reducing natronoarchaea from hypersaline soda lakes.</title>
        <authorList>
            <person name="Sorokin D.Y."/>
            <person name="Kublanov I.V."/>
            <person name="Roman P."/>
            <person name="Sinninghe Damste J.S."/>
            <person name="Golyshin P.N."/>
            <person name="Rojo D."/>
            <person name="Ciordia S."/>
            <person name="Mena M.D.C."/>
            <person name="Ferrer M."/>
            <person name="Messina E."/>
            <person name="Smedile F."/>
            <person name="La Spada G."/>
            <person name="La Cono V."/>
            <person name="Yakimov M.M."/>
        </authorList>
    </citation>
    <scope>NUCLEOTIDE SEQUENCE [LARGE SCALE GENOMIC DNA]</scope>
    <source>
        <strain evidence="3">AArc-Sl</strain>
    </source>
</reference>
<feature type="transmembrane region" description="Helical" evidence="1">
    <location>
        <begin position="24"/>
        <end position="45"/>
    </location>
</feature>
<dbReference type="Proteomes" id="UP000263012">
    <property type="component" value="Chromosome"/>
</dbReference>
<keyword evidence="1" id="KW-1133">Transmembrane helix</keyword>
<accession>A0A343TKE8</accession>
<name>A0A343TKE8_9EURY</name>
<evidence type="ECO:0000313" key="2">
    <source>
        <dbReference type="EMBL" id="AUX09570.1"/>
    </source>
</evidence>
<feature type="transmembrane region" description="Helical" evidence="1">
    <location>
        <begin position="99"/>
        <end position="119"/>
    </location>
</feature>
<evidence type="ECO:0000256" key="1">
    <source>
        <dbReference type="SAM" id="Phobius"/>
    </source>
</evidence>
<dbReference type="OrthoDB" id="325863at2157"/>
<proteinExistence type="predicted"/>
<gene>
    <name evidence="2" type="ORF">AArcSl_1945</name>
</gene>
<dbReference type="EMBL" id="CP025066">
    <property type="protein sequence ID" value="AUX09570.1"/>
    <property type="molecule type" value="Genomic_DNA"/>
</dbReference>
<sequence length="134" mass="14254">MASDQPARKSIEEIEATIGSIKKMLVVGAVFAGIGYLLIGMSLFLELTQFHPLLENFFNSFPETSLAGGGAEARGGELNTALAAIHKWPSTLMWLKLGGVGHILVGIFIALGAIVRALGVMPHRLSHAMAVDQE</sequence>
<evidence type="ECO:0000313" key="3">
    <source>
        <dbReference type="Proteomes" id="UP000263012"/>
    </source>
</evidence>
<protein>
    <submittedName>
        <fullName evidence="2">Uncharacterized protein</fullName>
    </submittedName>
</protein>
<keyword evidence="3" id="KW-1185">Reference proteome</keyword>
<organism evidence="2 3">
    <name type="scientific">Halalkaliarchaeum desulfuricum</name>
    <dbReference type="NCBI Taxonomy" id="2055893"/>
    <lineage>
        <taxon>Archaea</taxon>
        <taxon>Methanobacteriati</taxon>
        <taxon>Methanobacteriota</taxon>
        <taxon>Stenosarchaea group</taxon>
        <taxon>Halobacteria</taxon>
        <taxon>Halobacteriales</taxon>
        <taxon>Haloferacaceae</taxon>
        <taxon>Halalkaliarchaeum</taxon>
    </lineage>
</organism>
<keyword evidence="1" id="KW-0472">Membrane</keyword>
<dbReference type="GeneID" id="37878299"/>